<dbReference type="PANTHER" id="PTHR46825:SF15">
    <property type="entry name" value="BETA-LACTAMASE-RELATED DOMAIN-CONTAINING PROTEIN"/>
    <property type="match status" value="1"/>
</dbReference>
<dbReference type="KEGG" id="panm:D3795_09605"/>
<sequence length="518" mass="56643">MTLSLKHLASFVFGVLLFSTAPAFGQSADEIRATAEEALSAFNIPGLAVVAVKDGEVILAEGFGVRDIGNGEPVTADTLFGVASHTKAFTAAALATLVEQKKLHWDDKVIQHIPEFRLSDPAITAELTIRDLLSHRSGLGLGAGDLMIWPNTDKSTADILAGLAHVPFASGLRERFAYNNLMFVTAGEVIARASGMSYNDYVRETLLEPLGMTDTVLGYSNIPSDVSNVAVGTIEMNDDLHRFPLDYLEDFAAAGAMASNANDFAKWLLAQVAQGSNSSGSSVFSADSQRAMWQVVTPLSVSASAAENGTHYRGYGLGWFVKNEHGVKHVYHSGGILGMLSLTTIIPERNFAITVMSNQQAFGALTAITQEALEDLLELTDRDWVAEESEKYREFMDAKAEFKMPTLDVVRKALPLTRYVGSYHDAWYGAVDIGMADKKLRINFTHTPMLKGTLEHYNGDTFVVRWDEPLLEADAYIDFNVNRSNEVTGAQMEAVAPFTDFSFDFHNLELERLAYNPN</sequence>
<organism evidence="4 5">
    <name type="scientific">Pseudidiomarina andamanensis</name>
    <dbReference type="NCBI Taxonomy" id="1940690"/>
    <lineage>
        <taxon>Bacteria</taxon>
        <taxon>Pseudomonadati</taxon>
        <taxon>Pseudomonadota</taxon>
        <taxon>Gammaproteobacteria</taxon>
        <taxon>Alteromonadales</taxon>
        <taxon>Idiomarinaceae</taxon>
        <taxon>Pseudidiomarina</taxon>
    </lineage>
</organism>
<dbReference type="InterPro" id="IPR001466">
    <property type="entry name" value="Beta-lactam-related"/>
</dbReference>
<evidence type="ECO:0000259" key="3">
    <source>
        <dbReference type="Pfam" id="PF11954"/>
    </source>
</evidence>
<dbReference type="Gene3D" id="3.40.710.10">
    <property type="entry name" value="DD-peptidase/beta-lactamase superfamily"/>
    <property type="match status" value="1"/>
</dbReference>
<evidence type="ECO:0000259" key="2">
    <source>
        <dbReference type="Pfam" id="PF00144"/>
    </source>
</evidence>
<dbReference type="InterPro" id="IPR050491">
    <property type="entry name" value="AmpC-like"/>
</dbReference>
<feature type="chain" id="PRO_5041735798" evidence="1">
    <location>
        <begin position="24"/>
        <end position="518"/>
    </location>
</feature>
<dbReference type="InterPro" id="IPR021860">
    <property type="entry name" value="Peptidase_S12_Pab87-rel_C"/>
</dbReference>
<dbReference type="PANTHER" id="PTHR46825">
    <property type="entry name" value="D-ALANYL-D-ALANINE-CARBOXYPEPTIDASE/ENDOPEPTIDASE AMPH"/>
    <property type="match status" value="1"/>
</dbReference>
<dbReference type="Pfam" id="PF00144">
    <property type="entry name" value="Beta-lactamase"/>
    <property type="match status" value="1"/>
</dbReference>
<evidence type="ECO:0000313" key="4">
    <source>
        <dbReference type="EMBL" id="QGT96393.1"/>
    </source>
</evidence>
<feature type="domain" description="Peptidase S12 Pab87-related C-terminal" evidence="3">
    <location>
        <begin position="412"/>
        <end position="512"/>
    </location>
</feature>
<gene>
    <name evidence="4" type="ORF">D3795_09605</name>
</gene>
<dbReference type="EMBL" id="CP032551">
    <property type="protein sequence ID" value="QGT96393.1"/>
    <property type="molecule type" value="Genomic_DNA"/>
</dbReference>
<protein>
    <submittedName>
        <fullName evidence="4">Serine hydrolase</fullName>
    </submittedName>
</protein>
<keyword evidence="5" id="KW-1185">Reference proteome</keyword>
<dbReference type="RefSeq" id="WP_156268250.1">
    <property type="nucleotide sequence ID" value="NZ_CP032551.1"/>
</dbReference>
<evidence type="ECO:0000256" key="1">
    <source>
        <dbReference type="SAM" id="SignalP"/>
    </source>
</evidence>
<feature type="domain" description="Beta-lactamase-related" evidence="2">
    <location>
        <begin position="36"/>
        <end position="362"/>
    </location>
</feature>
<dbReference type="InterPro" id="IPR012338">
    <property type="entry name" value="Beta-lactam/transpept-like"/>
</dbReference>
<evidence type="ECO:0000313" key="5">
    <source>
        <dbReference type="Proteomes" id="UP000427820"/>
    </source>
</evidence>
<reference evidence="4 5" key="1">
    <citation type="submission" date="2018-09" db="EMBL/GenBank/DDBJ databases">
        <title>Whole genome sequencing of Idiomarina andamanensis W-5T (LMG 29773T= JCM 31645T).</title>
        <authorList>
            <person name="Das S.K."/>
        </authorList>
    </citation>
    <scope>NUCLEOTIDE SEQUENCE [LARGE SCALE GENOMIC DNA]</scope>
    <source>
        <strain evidence="4 5">W-5T</strain>
    </source>
</reference>
<dbReference type="AlphaFoldDB" id="A0AA92EUZ3"/>
<dbReference type="GO" id="GO:0016787">
    <property type="term" value="F:hydrolase activity"/>
    <property type="evidence" value="ECO:0007669"/>
    <property type="project" value="UniProtKB-KW"/>
</dbReference>
<keyword evidence="4" id="KW-0378">Hydrolase</keyword>
<dbReference type="Pfam" id="PF11954">
    <property type="entry name" value="DUF3471"/>
    <property type="match status" value="1"/>
</dbReference>
<accession>A0AA92EUZ3</accession>
<dbReference type="Gene3D" id="2.40.128.600">
    <property type="match status" value="1"/>
</dbReference>
<dbReference type="SUPFAM" id="SSF56601">
    <property type="entry name" value="beta-lactamase/transpeptidase-like"/>
    <property type="match status" value="1"/>
</dbReference>
<proteinExistence type="predicted"/>
<keyword evidence="1" id="KW-0732">Signal</keyword>
<name>A0AA92EUZ3_9GAMM</name>
<feature type="signal peptide" evidence="1">
    <location>
        <begin position="1"/>
        <end position="23"/>
    </location>
</feature>
<dbReference type="Proteomes" id="UP000427820">
    <property type="component" value="Chromosome"/>
</dbReference>